<dbReference type="PANTHER" id="PTHR32305:SF15">
    <property type="entry name" value="PROTEIN RHSA-RELATED"/>
    <property type="match status" value="1"/>
</dbReference>
<dbReference type="Pfam" id="PF05593">
    <property type="entry name" value="RHS_repeat"/>
    <property type="match status" value="4"/>
</dbReference>
<evidence type="ECO:0000259" key="3">
    <source>
        <dbReference type="Pfam" id="PF25023"/>
    </source>
</evidence>
<organism evidence="4 5">
    <name type="scientific">Pseudocitrobacter cyperus</name>
    <dbReference type="NCBI Taxonomy" id="3112843"/>
    <lineage>
        <taxon>Bacteria</taxon>
        <taxon>Pseudomonadati</taxon>
        <taxon>Pseudomonadota</taxon>
        <taxon>Gammaproteobacteria</taxon>
        <taxon>Enterobacterales</taxon>
        <taxon>Enterobacteriaceae</taxon>
        <taxon>Pseudocitrobacter</taxon>
    </lineage>
</organism>
<feature type="domain" description="DUF6531" evidence="2">
    <location>
        <begin position="342"/>
        <end position="423"/>
    </location>
</feature>
<dbReference type="Proteomes" id="UP001444146">
    <property type="component" value="Unassembled WGS sequence"/>
</dbReference>
<dbReference type="InterPro" id="IPR022385">
    <property type="entry name" value="Rhs_assc_core"/>
</dbReference>
<evidence type="ECO:0000259" key="2">
    <source>
        <dbReference type="Pfam" id="PF20148"/>
    </source>
</evidence>
<evidence type="ECO:0000256" key="1">
    <source>
        <dbReference type="ARBA" id="ARBA00022737"/>
    </source>
</evidence>
<sequence>MGSDYLAAKVNDPLVHTSFLADFASGLVKGAIYAAVGVAAAMAIGAVGPVALAVGLAAGAVTGFVLGEAIDAITDSIGDGVDCILDFFGVKGPPDATIITGSASVHTKGLPAARAAGKVPADVIYAVLEAEAKNPPDGKALSIAKGILRKGWLLTPMGMGMAAGKFISGLLADNKAEPDPEGAPPVIPSPEQGFWEGVFSPVVAPKNPYAAPADMDKITCEKWHMYSESGLYLAEGSKKVQINSQPACRNGDRSTCEAVITHKQSEPYVRIGGTGMVVRDIKSGKNPWASMAGEILGSLGVGILGSVRKCLQEVGCMLAIEIVSSGLGAVVSGAISRAFSTGHPVHAATGAKVLSGPEDRDFTLEGHIPLVWQRIYNSRNTRSGRLGTGWTLPFDVSLHIENSRTHPGENEYIYTDMSGRELKLGSLAPGQDVYYMDEGFRVYRSRQNIFLLETKDGEYQLFEADPLCKNRLRLSRTLDRHDNALLYRYNPDGLLTHIHDELNDVLVQLHYSPAGYLRSVTQRGSEEHERLLVEYFYNDQGQLTAVQDADGRITRRFAWDTSNNLMAMHEYATGLQAHYRWRRYENEGQTEWRVREHWLQENGGERLEEYFFDYDLAERTLRLTQTGVGTTFRRWNSQHQITGFIDELNGEWLFDWNDARQLLAATDPQQGVYRFSYDERGNICAETDPAGQKIITEWDKDFAIPLSREFPDGAVWRWVHNEKGDVVKLIDPEMHITRFVWDEYGNCTGQTDALGNAYRYRYNGRGQLLQQTDCSGYVTRLDYDEWGRPECVTDAAGGVTAWTFSDADLLLSQTLADGRVYRFAWDDAGQLKSRESPSGEIIRLQRNSRGQITGRINAAGEAVRFEYDRLGRLKVLLNEKSEASRFDYDALHRLTCEYGLTGQRKAYHYNSLGHVMKVVSHPVDTGQGAMLPPQEIRFERDAIGRLTGRETEEYRTDFIRDKKRVQMKRAWLSEWRQAHQEGRFPVYLHELEFTYDSYGEISEEHNHGGTYVYRRDALGNLVESGYPGGNRQRYLRYGSGHLQQINLDLGDEHHVLAEFERDRLHRETQRSQGRLLRETRYDATGRITAQVARVGEISSVFAPVIDKRWFWDAGDNLTGRLTTYGKTSAPFEYGPGRREEYSYDLAGQVTARITDTGREVFRYDAASNRTEELSPPVLHNQVTAAGEYRYRYDGFGRLAERHNNRTGITQYLEYNSEQQLTRVRFSGGENSKAEYRYDILGRRTGKTVYKADSRGSRETTTFFWHGMQLCGEKRDNSTLRLMYVYNPGSYEPLACVSTQETEKGSSSRVWYYHTHLNGLPEELTDGEGDVVWRGEYGLWGNLKREEQSGRCPLKQSLRFQGQYFDSETGLHHNIFRYYAPECGRFTQQDPIGLRGGLNLYQYAPNPLTWIDPLGLANRPNNGEYNIFHDYSLDSKYRYSSDGVQFNRANTDFVNKMNSDPAFRRDMLGRHPELGDWLKNPNKASSPPGLTWHHHEDVNRLVLVDRIDHADNHGLYHSTGKGGRDMWGGAELGRRGKLDGVTGKPKGGKCG</sequence>
<feature type="domain" description="Teneurin-like YD-shell" evidence="3">
    <location>
        <begin position="1139"/>
        <end position="1389"/>
    </location>
</feature>
<dbReference type="NCBIfam" id="TIGR01643">
    <property type="entry name" value="YD_repeat_2x"/>
    <property type="match status" value="7"/>
</dbReference>
<dbReference type="Pfam" id="PF12639">
    <property type="entry name" value="Colicin-DNase"/>
    <property type="match status" value="1"/>
</dbReference>
<reference evidence="4 5" key="1">
    <citation type="submission" date="2024-01" db="EMBL/GenBank/DDBJ databases">
        <title>Pseudocitrobacter sp. Endophytic strain Cyp-38L.</title>
        <authorList>
            <person name="Amer M.A."/>
            <person name="Hamed S.M."/>
        </authorList>
    </citation>
    <scope>NUCLEOTIDE SEQUENCE [LARGE SCALE GENOMIC DNA]</scope>
    <source>
        <strain evidence="4 5">Cyp38S</strain>
    </source>
</reference>
<dbReference type="EMBL" id="JAYMYY010000001">
    <property type="protein sequence ID" value="MEO3988802.1"/>
    <property type="molecule type" value="Genomic_DNA"/>
</dbReference>
<keyword evidence="1" id="KW-0677">Repeat</keyword>
<dbReference type="Pfam" id="PF25023">
    <property type="entry name" value="TEN_YD-shell"/>
    <property type="match status" value="1"/>
</dbReference>
<dbReference type="Gene3D" id="2.180.10.10">
    <property type="entry name" value="RHS repeat-associated core"/>
    <property type="match status" value="2"/>
</dbReference>
<dbReference type="InterPro" id="IPR006530">
    <property type="entry name" value="YD"/>
</dbReference>
<dbReference type="InterPro" id="IPR050708">
    <property type="entry name" value="T6SS_VgrG/RHS"/>
</dbReference>
<dbReference type="InterPro" id="IPR056823">
    <property type="entry name" value="TEN-like_YD-shell"/>
</dbReference>
<dbReference type="InterPro" id="IPR031325">
    <property type="entry name" value="RHS_repeat"/>
</dbReference>
<evidence type="ECO:0000313" key="5">
    <source>
        <dbReference type="Proteomes" id="UP001444146"/>
    </source>
</evidence>
<dbReference type="PANTHER" id="PTHR32305">
    <property type="match status" value="1"/>
</dbReference>
<dbReference type="SUPFAM" id="SSF63829">
    <property type="entry name" value="Calcium-dependent phosphotriesterase"/>
    <property type="match status" value="1"/>
</dbReference>
<dbReference type="PRINTS" id="PR00394">
    <property type="entry name" value="RHSPROTEIN"/>
</dbReference>
<keyword evidence="5" id="KW-1185">Reference proteome</keyword>
<dbReference type="Gene3D" id="2.60.200.60">
    <property type="match status" value="1"/>
</dbReference>
<gene>
    <name evidence="4" type="ORF">VSR74_03045</name>
</gene>
<accession>A0ABV0HGH1</accession>
<dbReference type="RefSeq" id="WP_347793334.1">
    <property type="nucleotide sequence ID" value="NZ_JAYMYY010000001.1"/>
</dbReference>
<dbReference type="Pfam" id="PF20148">
    <property type="entry name" value="DUF6531"/>
    <property type="match status" value="1"/>
</dbReference>
<protein>
    <submittedName>
        <fullName evidence="4">RHS repeat-associated core domain-containing protein</fullName>
    </submittedName>
</protein>
<comment type="caution">
    <text evidence="4">The sequence shown here is derived from an EMBL/GenBank/DDBJ whole genome shotgun (WGS) entry which is preliminary data.</text>
</comment>
<evidence type="ECO:0000313" key="4">
    <source>
        <dbReference type="EMBL" id="MEO3988802.1"/>
    </source>
</evidence>
<proteinExistence type="predicted"/>
<name>A0ABV0HGH1_9ENTR</name>
<dbReference type="NCBIfam" id="TIGR03696">
    <property type="entry name" value="Rhs_assc_core"/>
    <property type="match status" value="1"/>
</dbReference>
<dbReference type="InterPro" id="IPR045351">
    <property type="entry name" value="DUF6531"/>
</dbReference>